<dbReference type="Proteomes" id="UP000321413">
    <property type="component" value="Unassembled WGS sequence"/>
</dbReference>
<feature type="domain" description="EAL" evidence="1">
    <location>
        <begin position="1"/>
        <end position="197"/>
    </location>
</feature>
<dbReference type="Pfam" id="PF00563">
    <property type="entry name" value="EAL"/>
    <property type="match status" value="1"/>
</dbReference>
<name>A0A5C7G4Y4_9BURK</name>
<dbReference type="GO" id="GO:0071111">
    <property type="term" value="F:cyclic-guanylate-specific phosphodiesterase activity"/>
    <property type="evidence" value="ECO:0007669"/>
    <property type="project" value="InterPro"/>
</dbReference>
<dbReference type="PROSITE" id="PS50883">
    <property type="entry name" value="EAL"/>
    <property type="match status" value="1"/>
</dbReference>
<dbReference type="SMART" id="SM00052">
    <property type="entry name" value="EAL"/>
    <property type="match status" value="1"/>
</dbReference>
<dbReference type="Gene3D" id="3.20.20.450">
    <property type="entry name" value="EAL domain"/>
    <property type="match status" value="1"/>
</dbReference>
<evidence type="ECO:0000313" key="2">
    <source>
        <dbReference type="EMBL" id="TXG00900.1"/>
    </source>
</evidence>
<protein>
    <submittedName>
        <fullName evidence="2">EAL domain-containing protein</fullName>
    </submittedName>
</protein>
<dbReference type="AlphaFoldDB" id="A0A5C7G4Y4"/>
<proteinExistence type="predicted"/>
<organism evidence="2 3">
    <name type="scientific">Massilia arenae</name>
    <dbReference type="NCBI Taxonomy" id="2603288"/>
    <lineage>
        <taxon>Bacteria</taxon>
        <taxon>Pseudomonadati</taxon>
        <taxon>Pseudomonadota</taxon>
        <taxon>Betaproteobacteria</taxon>
        <taxon>Burkholderiales</taxon>
        <taxon>Oxalobacteraceae</taxon>
        <taxon>Telluria group</taxon>
        <taxon>Massilia</taxon>
    </lineage>
</organism>
<comment type="caution">
    <text evidence="2">The sequence shown here is derived from an EMBL/GenBank/DDBJ whole genome shotgun (WGS) entry which is preliminary data.</text>
</comment>
<evidence type="ECO:0000313" key="3">
    <source>
        <dbReference type="Proteomes" id="UP000321413"/>
    </source>
</evidence>
<keyword evidence="3" id="KW-1185">Reference proteome</keyword>
<reference evidence="2 3" key="1">
    <citation type="submission" date="2019-08" db="EMBL/GenBank/DDBJ databases">
        <title>Massilia golmudensis sp. nov., isolated from sand in the Qinghai-Tibetan Plateau.</title>
        <authorList>
            <person name="Zhang B."/>
        </authorList>
    </citation>
    <scope>NUCLEOTIDE SEQUENCE [LARGE SCALE GENOMIC DNA]</scope>
    <source>
        <strain evidence="2 3">GEM5</strain>
    </source>
</reference>
<gene>
    <name evidence="2" type="ORF">FVD38_07035</name>
</gene>
<dbReference type="CDD" id="cd01948">
    <property type="entry name" value="EAL"/>
    <property type="match status" value="1"/>
</dbReference>
<accession>A0A5C7G4Y4</accession>
<dbReference type="InterPro" id="IPR001633">
    <property type="entry name" value="EAL_dom"/>
</dbReference>
<evidence type="ECO:0000259" key="1">
    <source>
        <dbReference type="PROSITE" id="PS50883"/>
    </source>
</evidence>
<dbReference type="PANTHER" id="PTHR33121:SF70">
    <property type="entry name" value="SIGNALING PROTEIN YKOW"/>
    <property type="match status" value="1"/>
</dbReference>
<dbReference type="EMBL" id="VPFD01000005">
    <property type="protein sequence ID" value="TXG00900.1"/>
    <property type="molecule type" value="Genomic_DNA"/>
</dbReference>
<dbReference type="InterPro" id="IPR050706">
    <property type="entry name" value="Cyclic-di-GMP_PDE-like"/>
</dbReference>
<dbReference type="PANTHER" id="PTHR33121">
    <property type="entry name" value="CYCLIC DI-GMP PHOSPHODIESTERASE PDEF"/>
    <property type="match status" value="1"/>
</dbReference>
<dbReference type="InterPro" id="IPR035919">
    <property type="entry name" value="EAL_sf"/>
</dbReference>
<dbReference type="SUPFAM" id="SSF141868">
    <property type="entry name" value="EAL domain-like"/>
    <property type="match status" value="1"/>
</dbReference>
<sequence>MTDTARPMTSSSWEYRTRFTIQGDDAAQGALPGAWGRSGQDSDLERCSMRPMLAGALGAASTGGNIDECQAMTGGRKAYCNLAMQIRTNVLASLETIAAVRLHRSAGPRVQIGAALAAPRTREDAIGKIKSLKAHGLTFAIDDFGTGYSSLAYLKRLPLDMLKIDRSFVLDLTTTYQGYLCARPLEAQALAGLLRKN</sequence>